<dbReference type="EMBL" id="BAAATD010000012">
    <property type="protein sequence ID" value="GAA2625946.1"/>
    <property type="molecule type" value="Genomic_DNA"/>
</dbReference>
<dbReference type="Proteomes" id="UP001501509">
    <property type="component" value="Unassembled WGS sequence"/>
</dbReference>
<keyword evidence="2" id="KW-1185">Reference proteome</keyword>
<protein>
    <submittedName>
        <fullName evidence="1">Uncharacterized protein</fullName>
    </submittedName>
</protein>
<organism evidence="1 2">
    <name type="scientific">Actinomadura fulvescens</name>
    <dbReference type="NCBI Taxonomy" id="46160"/>
    <lineage>
        <taxon>Bacteria</taxon>
        <taxon>Bacillati</taxon>
        <taxon>Actinomycetota</taxon>
        <taxon>Actinomycetes</taxon>
        <taxon>Streptosporangiales</taxon>
        <taxon>Thermomonosporaceae</taxon>
        <taxon>Actinomadura</taxon>
    </lineage>
</organism>
<sequence>MCPTVVLSLPPVDLAQARCDLATKRIGRHDSADLIATLVAASVLTFGLSRLSAVGGVGGSVLMFTALFGLQEAVPTLALAQLALAGGLLLPHVPAELLKRSLGALLSMSYQLL</sequence>
<name>A0ABP6CVB3_9ACTN</name>
<evidence type="ECO:0000313" key="1">
    <source>
        <dbReference type="EMBL" id="GAA2625946.1"/>
    </source>
</evidence>
<proteinExistence type="predicted"/>
<evidence type="ECO:0000313" key="2">
    <source>
        <dbReference type="Proteomes" id="UP001501509"/>
    </source>
</evidence>
<accession>A0ABP6CVB3</accession>
<comment type="caution">
    <text evidence="1">The sequence shown here is derived from an EMBL/GenBank/DDBJ whole genome shotgun (WGS) entry which is preliminary data.</text>
</comment>
<reference evidence="2" key="1">
    <citation type="journal article" date="2019" name="Int. J. Syst. Evol. Microbiol.">
        <title>The Global Catalogue of Microorganisms (GCM) 10K type strain sequencing project: providing services to taxonomists for standard genome sequencing and annotation.</title>
        <authorList>
            <consortium name="The Broad Institute Genomics Platform"/>
            <consortium name="The Broad Institute Genome Sequencing Center for Infectious Disease"/>
            <person name="Wu L."/>
            <person name="Ma J."/>
        </authorList>
    </citation>
    <scope>NUCLEOTIDE SEQUENCE [LARGE SCALE GENOMIC DNA]</scope>
    <source>
        <strain evidence="2">JCM 6833</strain>
    </source>
</reference>
<gene>
    <name evidence="1" type="ORF">GCM10010411_73490</name>
</gene>
<dbReference type="RefSeq" id="WP_344547100.1">
    <property type="nucleotide sequence ID" value="NZ_BAAATD010000012.1"/>
</dbReference>